<organism evidence="2 3">
    <name type="scientific">Arenibacter arenosicollis</name>
    <dbReference type="NCBI Taxonomy" id="2762274"/>
    <lineage>
        <taxon>Bacteria</taxon>
        <taxon>Pseudomonadati</taxon>
        <taxon>Bacteroidota</taxon>
        <taxon>Flavobacteriia</taxon>
        <taxon>Flavobacteriales</taxon>
        <taxon>Flavobacteriaceae</taxon>
        <taxon>Arenibacter</taxon>
    </lineage>
</organism>
<name>A0ABR7QR10_9FLAO</name>
<reference evidence="2 3" key="1">
    <citation type="submission" date="2020-08" db="EMBL/GenBank/DDBJ databases">
        <title>Arenibacter gaetbuli sp. nov., isolated from a sand dune.</title>
        <authorList>
            <person name="Park S."/>
            <person name="Yoon J.-H."/>
        </authorList>
    </citation>
    <scope>NUCLEOTIDE SEQUENCE [LARGE SCALE GENOMIC DNA]</scope>
    <source>
        <strain evidence="2 3">BSSL-BM3</strain>
    </source>
</reference>
<protein>
    <recommendedName>
        <fullName evidence="1">Response receiver domain-containing protein</fullName>
    </recommendedName>
</protein>
<evidence type="ECO:0000313" key="3">
    <source>
        <dbReference type="Proteomes" id="UP000618952"/>
    </source>
</evidence>
<dbReference type="Proteomes" id="UP000618952">
    <property type="component" value="Unassembled WGS sequence"/>
</dbReference>
<accession>A0ABR7QR10</accession>
<evidence type="ECO:0000259" key="1">
    <source>
        <dbReference type="Pfam" id="PF19192"/>
    </source>
</evidence>
<comment type="caution">
    <text evidence="2">The sequence shown here is derived from an EMBL/GenBank/DDBJ whole genome shotgun (WGS) entry which is preliminary data.</text>
</comment>
<sequence length="544" mass="62271">MNSPFFDSSKEIANDFLQSIVFIDDRAFISEDPNHHEFNAQQITRIFGNSKKVCAVYNPKSLEDINNLAELAKKTDVTVLDWQINIAEEEVENEEEDADNDDPRGPHTRKIIREILSDPLTGKGSLKLILIYTGELDLPGITDEVFSDLQALTIEGLQRGDCCVFTNNIKILVAAKPASKDGSGESKFKHNPELSSKVVDYDQLPEFILTQFTEMTAGLLTNFVLQSLTAIRSNTFRLIKLYKKELDPSFLSHRLLLPNPEDSKEQLIEILSHSIQAILNYNETGETTSTSNILEWIDTKEFDKKLTIDKDKDLNINGAFIKNWITTSFVEACKKQWVASGFSDEQHAPLGKFTKKERELYKTASEFFIGQPADDIDSEFSILTHHKSNLKQPSSLPRLTLGTLVKQLPIAELQEERFFLCIQARCDSVRLDELRKFLFLPLEKVEGNSKFHFVTEDNSKFIRLNIVKDAFELRTIKFQPSEKSQIVQAEESAGQFYFKSYHNEHFQWLADLKDAHAQREANNFATKISRVGLDESEWLRRWSN</sequence>
<dbReference type="Pfam" id="PF19192">
    <property type="entry name" value="Response_reg_2"/>
    <property type="match status" value="1"/>
</dbReference>
<feature type="domain" description="Response receiver" evidence="1">
    <location>
        <begin position="16"/>
        <end position="178"/>
    </location>
</feature>
<keyword evidence="3" id="KW-1185">Reference proteome</keyword>
<evidence type="ECO:0000313" key="2">
    <source>
        <dbReference type="EMBL" id="MBC8769410.1"/>
    </source>
</evidence>
<dbReference type="RefSeq" id="WP_187586202.1">
    <property type="nucleotide sequence ID" value="NZ_JACLHY010000017.1"/>
</dbReference>
<proteinExistence type="predicted"/>
<dbReference type="InterPro" id="IPR043834">
    <property type="entry name" value="REC"/>
</dbReference>
<gene>
    <name evidence="2" type="ORF">H4O18_15540</name>
</gene>
<dbReference type="EMBL" id="JACLHY010000017">
    <property type="protein sequence ID" value="MBC8769410.1"/>
    <property type="molecule type" value="Genomic_DNA"/>
</dbReference>